<reference evidence="1 2" key="1">
    <citation type="submission" date="2013-11" db="EMBL/GenBank/DDBJ databases">
        <title>The Genome Sequence of Phytophthora parasitica P1976.</title>
        <authorList>
            <consortium name="The Broad Institute Genomics Platform"/>
            <person name="Russ C."/>
            <person name="Tyler B."/>
            <person name="Panabieres F."/>
            <person name="Shan W."/>
            <person name="Tripathy S."/>
            <person name="Grunwald N."/>
            <person name="Machado M."/>
            <person name="Johnson C.S."/>
            <person name="Walker B."/>
            <person name="Young S."/>
            <person name="Zeng Q."/>
            <person name="Gargeya S."/>
            <person name="Fitzgerald M."/>
            <person name="Haas B."/>
            <person name="Abouelleil A."/>
            <person name="Allen A.W."/>
            <person name="Alvarado L."/>
            <person name="Arachchi H.M."/>
            <person name="Berlin A.M."/>
            <person name="Chapman S.B."/>
            <person name="Gainer-Dewar J."/>
            <person name="Goldberg J."/>
            <person name="Griggs A."/>
            <person name="Gujja S."/>
            <person name="Hansen M."/>
            <person name="Howarth C."/>
            <person name="Imamovic A."/>
            <person name="Ireland A."/>
            <person name="Larimer J."/>
            <person name="McCowan C."/>
            <person name="Murphy C."/>
            <person name="Pearson M."/>
            <person name="Poon T.W."/>
            <person name="Priest M."/>
            <person name="Roberts A."/>
            <person name="Saif S."/>
            <person name="Shea T."/>
            <person name="Sisk P."/>
            <person name="Sykes S."/>
            <person name="Wortman J."/>
            <person name="Nusbaum C."/>
            <person name="Birren B."/>
        </authorList>
    </citation>
    <scope>NUCLEOTIDE SEQUENCE [LARGE SCALE GENOMIC DNA]</scope>
    <source>
        <strain evidence="1 2">P1976</strain>
    </source>
</reference>
<accession>A0A080Z535</accession>
<name>A0A080Z535_PHYNI</name>
<dbReference type="EMBL" id="ANJA01003727">
    <property type="protein sequence ID" value="ETO61746.1"/>
    <property type="molecule type" value="Genomic_DNA"/>
</dbReference>
<protein>
    <submittedName>
        <fullName evidence="1">Uncharacterized protein</fullName>
    </submittedName>
</protein>
<sequence length="100" mass="10762">MPCTSVQISYFWAPSREANREPEVSLPPRPSTHVAPVLVLAMNPCVSTTLLPFAAFSACSRSSRGFTSACRYLSSSDLALVGSLTRRSLASTRSTSVRPL</sequence>
<evidence type="ECO:0000313" key="2">
    <source>
        <dbReference type="Proteomes" id="UP000028582"/>
    </source>
</evidence>
<evidence type="ECO:0000313" key="1">
    <source>
        <dbReference type="EMBL" id="ETO61746.1"/>
    </source>
</evidence>
<organism evidence="1 2">
    <name type="scientific">Phytophthora nicotianae P1976</name>
    <dbReference type="NCBI Taxonomy" id="1317066"/>
    <lineage>
        <taxon>Eukaryota</taxon>
        <taxon>Sar</taxon>
        <taxon>Stramenopiles</taxon>
        <taxon>Oomycota</taxon>
        <taxon>Peronosporomycetes</taxon>
        <taxon>Peronosporales</taxon>
        <taxon>Peronosporaceae</taxon>
        <taxon>Phytophthora</taxon>
    </lineage>
</organism>
<proteinExistence type="predicted"/>
<comment type="caution">
    <text evidence="1">The sequence shown here is derived from an EMBL/GenBank/DDBJ whole genome shotgun (WGS) entry which is preliminary data.</text>
</comment>
<gene>
    <name evidence="1" type="ORF">F444_20270</name>
</gene>
<dbReference type="AlphaFoldDB" id="A0A080Z535"/>
<dbReference type="Proteomes" id="UP000028582">
    <property type="component" value="Unassembled WGS sequence"/>
</dbReference>